<dbReference type="STRING" id="637905.SVI_2252"/>
<proteinExistence type="predicted"/>
<name>D4ZKM4_SHEVD</name>
<feature type="coiled-coil region" evidence="1">
    <location>
        <begin position="174"/>
        <end position="201"/>
    </location>
</feature>
<accession>D4ZKM4</accession>
<evidence type="ECO:0000313" key="3">
    <source>
        <dbReference type="EMBL" id="BAJ02223.1"/>
    </source>
</evidence>
<sequence>MRFTMTDITNVPTQNSAVKNQSQVSGLSDDIGSGSGSGNMEAISQINELMVQLAEMFKKLRNVMQEHNIKQQSLGWDVQVSAMKDKRESIDKAYKSSMMTGGMQLGAGLVGLVGSGAAGHYGLNKLNSEKSALASGLGSGFGKSMGGIGTMASAGLTKDAELAKARGNFKEQSAQNYIKVANELNDKAKQISEQMRSMIKDLVDLHGRISSAVHN</sequence>
<protein>
    <recommendedName>
        <fullName evidence="5">Pathogenicity island effector protein</fullName>
    </recommendedName>
</protein>
<feature type="compositionally biased region" description="Polar residues" evidence="2">
    <location>
        <begin position="1"/>
        <end position="24"/>
    </location>
</feature>
<keyword evidence="4" id="KW-1185">Reference proteome</keyword>
<dbReference type="InterPro" id="IPR008611">
    <property type="entry name" value="SctB2-like"/>
</dbReference>
<dbReference type="Pfam" id="PF05802">
    <property type="entry name" value="SctB2"/>
    <property type="match status" value="1"/>
</dbReference>
<evidence type="ECO:0008006" key="5">
    <source>
        <dbReference type="Google" id="ProtNLM"/>
    </source>
</evidence>
<dbReference type="HOGENOM" id="CLU_1389760_0_0_6"/>
<dbReference type="KEGG" id="svo:SVI_2252"/>
<keyword evidence="1" id="KW-0175">Coiled coil</keyword>
<dbReference type="EMBL" id="AP011177">
    <property type="protein sequence ID" value="BAJ02223.1"/>
    <property type="molecule type" value="Genomic_DNA"/>
</dbReference>
<dbReference type="eggNOG" id="ENOG5032VBU">
    <property type="taxonomic scope" value="Bacteria"/>
</dbReference>
<reference evidence="4" key="1">
    <citation type="journal article" date="2010" name="Mol. Biosyst.">
        <title>Complete genome sequence and comparative analysis of Shewanella violacea, a psychrophilic and piezophilic bacterium from deep sea floor sediments.</title>
        <authorList>
            <person name="Aono E."/>
            <person name="Baba T."/>
            <person name="Ara T."/>
            <person name="Nishi T."/>
            <person name="Nakamichi T."/>
            <person name="Inamoto E."/>
            <person name="Toyonaga H."/>
            <person name="Hasegawa M."/>
            <person name="Takai Y."/>
            <person name="Okumura Y."/>
            <person name="Baba M."/>
            <person name="Tomita M."/>
            <person name="Kato C."/>
            <person name="Oshima T."/>
            <person name="Nakasone K."/>
            <person name="Mori H."/>
        </authorList>
    </citation>
    <scope>NUCLEOTIDE SEQUENCE [LARGE SCALE GENOMIC DNA]</scope>
    <source>
        <strain evidence="4">JCM 10179 / CIP 106290 / LMG 19151 / DSS12</strain>
    </source>
</reference>
<dbReference type="AlphaFoldDB" id="D4ZKM4"/>
<dbReference type="Proteomes" id="UP000002350">
    <property type="component" value="Chromosome"/>
</dbReference>
<gene>
    <name evidence="3" type="ordered locus">SVI_2252</name>
</gene>
<feature type="region of interest" description="Disordered" evidence="2">
    <location>
        <begin position="1"/>
        <end position="38"/>
    </location>
</feature>
<evidence type="ECO:0000256" key="2">
    <source>
        <dbReference type="SAM" id="MobiDB-lite"/>
    </source>
</evidence>
<evidence type="ECO:0000256" key="1">
    <source>
        <dbReference type="SAM" id="Coils"/>
    </source>
</evidence>
<evidence type="ECO:0000313" key="4">
    <source>
        <dbReference type="Proteomes" id="UP000002350"/>
    </source>
</evidence>
<organism evidence="3 4">
    <name type="scientific">Shewanella violacea (strain JCM 10179 / CIP 106290 / LMG 19151 / DSS12)</name>
    <dbReference type="NCBI Taxonomy" id="637905"/>
    <lineage>
        <taxon>Bacteria</taxon>
        <taxon>Pseudomonadati</taxon>
        <taxon>Pseudomonadota</taxon>
        <taxon>Gammaproteobacteria</taxon>
        <taxon>Alteromonadales</taxon>
        <taxon>Shewanellaceae</taxon>
        <taxon>Shewanella</taxon>
    </lineage>
</organism>